<dbReference type="InterPro" id="IPR050939">
    <property type="entry name" value="Olfactory_GPCR1"/>
</dbReference>
<feature type="non-terminal residue" evidence="16">
    <location>
        <position position="596"/>
    </location>
</feature>
<evidence type="ECO:0000256" key="5">
    <source>
        <dbReference type="ARBA" id="ARBA00022725"/>
    </source>
</evidence>
<reference evidence="16 17" key="1">
    <citation type="journal article" date="2021" name="Cell">
        <title>Tracing the genetic footprints of vertebrate landing in non-teleost ray-finned fishes.</title>
        <authorList>
            <person name="Bi X."/>
            <person name="Wang K."/>
            <person name="Yang L."/>
            <person name="Pan H."/>
            <person name="Jiang H."/>
            <person name="Wei Q."/>
            <person name="Fang M."/>
            <person name="Yu H."/>
            <person name="Zhu C."/>
            <person name="Cai Y."/>
            <person name="He Y."/>
            <person name="Gan X."/>
            <person name="Zeng H."/>
            <person name="Yu D."/>
            <person name="Zhu Y."/>
            <person name="Jiang H."/>
            <person name="Qiu Q."/>
            <person name="Yang H."/>
            <person name="Zhang Y.E."/>
            <person name="Wang W."/>
            <person name="Zhu M."/>
            <person name="He S."/>
            <person name="Zhang G."/>
        </authorList>
    </citation>
    <scope>NUCLEOTIDE SEQUENCE [LARGE SCALE GENOMIC DNA]</scope>
    <source>
        <strain evidence="16">Bchr_013</strain>
    </source>
</reference>
<feature type="transmembrane region" description="Helical" evidence="14">
    <location>
        <begin position="419"/>
        <end position="439"/>
    </location>
</feature>
<sequence>MIGNSTIHVSDFVLHCVINTQGRSATICILTAIYLLSISGNLLVILVITVDHQLHTPMYIYIGTLAVIDLANSTVIIPKMISVLLLDFSVIPYGACVLQMFIIYHVEEMESLLLTLMAVDRYVAVVYPLRYPSLITNKTVWFVLFLFNFFALLMNSPSALFANELSFCHSNVLPNCFCDFSTMVHVSCTEDPKHLQVLSAVVVTNGVLPLGMILFSYMRIVMAAMKISSVAAIPHGIALRVVKQDSEEGPVQLSTPDVTLPTPLGLQRLSQITLNNLPRMSNTTITVTEFVLHCVINADQKSATISILALIYLLSLFGNLLVIVVIVTNSQLHAPMYLYIGTLAVIDLANSSVLIPKMLSVLLLDSSVVPFGACVLQMFLVFHVEEMESLLLLFMALDRYIAVVYPLRYPSVITNKTVWTGIIALNIFGIIFKSPYIFFTTELSFCHSNILPYCFCDYGTMVEVACNEDPKYLMYLSAACLTAGVIPLLLILFSYCRIALAALKISSVEGKQKVFSTCLTHLLVVGLFYIPLTLSYILLGAGVKLPTESYNTMVIVGNVAPPMMNPLIYSFRNKEIKSNIQRLFTKKHNTLSEKQS</sequence>
<evidence type="ECO:0000313" key="17">
    <source>
        <dbReference type="Proteomes" id="UP000886611"/>
    </source>
</evidence>
<dbReference type="Proteomes" id="UP000886611">
    <property type="component" value="Unassembled WGS sequence"/>
</dbReference>
<evidence type="ECO:0000256" key="13">
    <source>
        <dbReference type="RuleBase" id="RU000688"/>
    </source>
</evidence>
<feature type="transmembrane region" description="Helical" evidence="14">
    <location>
        <begin position="336"/>
        <end position="355"/>
    </location>
</feature>
<feature type="transmembrane region" description="Helical" evidence="14">
    <location>
        <begin position="84"/>
        <end position="106"/>
    </location>
</feature>
<dbReference type="FunFam" id="1.20.1070.10:FF:000024">
    <property type="entry name" value="Olfactory receptor"/>
    <property type="match status" value="2"/>
</dbReference>
<comment type="similarity">
    <text evidence="13">Belongs to the G-protein coupled receptor 1 family.</text>
</comment>
<keyword evidence="8 14" id="KW-0472">Membrane</keyword>
<proteinExistence type="inferred from homology"/>
<feature type="transmembrane region" description="Helical" evidence="14">
    <location>
        <begin position="197"/>
        <end position="218"/>
    </location>
</feature>
<dbReference type="Gene3D" id="1.20.1070.10">
    <property type="entry name" value="Rhodopsin 7-helix transmembrane proteins"/>
    <property type="match status" value="2"/>
</dbReference>
<feature type="domain" description="G-protein coupled receptors family 1 profile" evidence="15">
    <location>
        <begin position="318"/>
        <end position="569"/>
    </location>
</feature>
<keyword evidence="5" id="KW-0552">Olfaction</keyword>
<dbReference type="InterPro" id="IPR000725">
    <property type="entry name" value="Olfact_rcpt"/>
</dbReference>
<gene>
    <name evidence="16" type="primary">Or1e5_11</name>
    <name evidence="16" type="ORF">GTO96_0012670</name>
</gene>
<keyword evidence="7 13" id="KW-0297">G-protein coupled receptor</keyword>
<keyword evidence="11" id="KW-0325">Glycoprotein</keyword>
<feature type="transmembrane region" description="Helical" evidence="14">
    <location>
        <begin position="514"/>
        <end position="538"/>
    </location>
</feature>
<evidence type="ECO:0000259" key="15">
    <source>
        <dbReference type="PROSITE" id="PS50262"/>
    </source>
</evidence>
<evidence type="ECO:0000256" key="7">
    <source>
        <dbReference type="ARBA" id="ARBA00023040"/>
    </source>
</evidence>
<evidence type="ECO:0000256" key="1">
    <source>
        <dbReference type="ARBA" id="ARBA00004651"/>
    </source>
</evidence>
<accession>A0A8X8BK03</accession>
<dbReference type="SUPFAM" id="SSF81321">
    <property type="entry name" value="Family A G protein-coupled receptor-like"/>
    <property type="match status" value="2"/>
</dbReference>
<dbReference type="InterPro" id="IPR017452">
    <property type="entry name" value="GPCR_Rhodpsn_7TM"/>
</dbReference>
<dbReference type="Pfam" id="PF13853">
    <property type="entry name" value="7tm_4"/>
    <property type="match status" value="1"/>
</dbReference>
<keyword evidence="3" id="KW-0716">Sensory transduction</keyword>
<dbReference type="InterPro" id="IPR000276">
    <property type="entry name" value="GPCR_Rhodpsn"/>
</dbReference>
<keyword evidence="4 13" id="KW-0812">Transmembrane</keyword>
<protein>
    <submittedName>
        <fullName evidence="16">OR1E5 protein</fullName>
    </submittedName>
</protein>
<dbReference type="PROSITE" id="PS50262">
    <property type="entry name" value="G_PROTEIN_RECEP_F1_2"/>
    <property type="match status" value="2"/>
</dbReference>
<feature type="transmembrane region" description="Helical" evidence="14">
    <location>
        <begin position="362"/>
        <end position="384"/>
    </location>
</feature>
<feature type="transmembrane region" description="Helical" evidence="14">
    <location>
        <begin position="307"/>
        <end position="330"/>
    </location>
</feature>
<comment type="caution">
    <text evidence="16">The sequence shown here is derived from an EMBL/GenBank/DDBJ whole genome shotgun (WGS) entry which is preliminary data.</text>
</comment>
<feature type="transmembrane region" description="Helical" evidence="14">
    <location>
        <begin position="550"/>
        <end position="571"/>
    </location>
</feature>
<keyword evidence="6 14" id="KW-1133">Transmembrane helix</keyword>
<feature type="transmembrane region" description="Helical" evidence="14">
    <location>
        <begin position="56"/>
        <end position="77"/>
    </location>
</feature>
<evidence type="ECO:0000256" key="6">
    <source>
        <dbReference type="ARBA" id="ARBA00022989"/>
    </source>
</evidence>
<evidence type="ECO:0000256" key="3">
    <source>
        <dbReference type="ARBA" id="ARBA00022606"/>
    </source>
</evidence>
<evidence type="ECO:0000256" key="14">
    <source>
        <dbReference type="SAM" id="Phobius"/>
    </source>
</evidence>
<keyword evidence="12 13" id="KW-0807">Transducer</keyword>
<keyword evidence="2" id="KW-1003">Cell membrane</keyword>
<evidence type="ECO:0000256" key="10">
    <source>
        <dbReference type="ARBA" id="ARBA00023170"/>
    </source>
</evidence>
<feature type="transmembrane region" description="Helical" evidence="14">
    <location>
        <begin position="141"/>
        <end position="162"/>
    </location>
</feature>
<evidence type="ECO:0000256" key="8">
    <source>
        <dbReference type="ARBA" id="ARBA00023136"/>
    </source>
</evidence>
<organism evidence="16 17">
    <name type="scientific">Polypterus senegalus</name>
    <name type="common">Senegal bichir</name>
    <dbReference type="NCBI Taxonomy" id="55291"/>
    <lineage>
        <taxon>Eukaryota</taxon>
        <taxon>Metazoa</taxon>
        <taxon>Chordata</taxon>
        <taxon>Craniata</taxon>
        <taxon>Vertebrata</taxon>
        <taxon>Euteleostomi</taxon>
        <taxon>Actinopterygii</taxon>
        <taxon>Polypteriformes</taxon>
        <taxon>Polypteridae</taxon>
        <taxon>Polypterus</taxon>
    </lineage>
</organism>
<evidence type="ECO:0000256" key="4">
    <source>
        <dbReference type="ARBA" id="ARBA00022692"/>
    </source>
</evidence>
<feature type="transmembrane region" description="Helical" evidence="14">
    <location>
        <begin position="112"/>
        <end position="129"/>
    </location>
</feature>
<dbReference type="PANTHER" id="PTHR24242:SF359">
    <property type="entry name" value="ODORANT RECEPTOR-RELATED"/>
    <property type="match status" value="1"/>
</dbReference>
<evidence type="ECO:0000256" key="12">
    <source>
        <dbReference type="ARBA" id="ARBA00023224"/>
    </source>
</evidence>
<dbReference type="PROSITE" id="PS00237">
    <property type="entry name" value="G_PROTEIN_RECEP_F1_1"/>
    <property type="match status" value="1"/>
</dbReference>
<comment type="subcellular location">
    <subcellularLocation>
        <location evidence="1">Cell membrane</location>
        <topology evidence="1">Multi-pass membrane protein</topology>
    </subcellularLocation>
</comment>
<keyword evidence="10 13" id="KW-0675">Receptor</keyword>
<dbReference type="EMBL" id="JAATIS010008602">
    <property type="protein sequence ID" value="KAG2457212.1"/>
    <property type="molecule type" value="Genomic_DNA"/>
</dbReference>
<evidence type="ECO:0000256" key="2">
    <source>
        <dbReference type="ARBA" id="ARBA00022475"/>
    </source>
</evidence>
<evidence type="ECO:0000256" key="11">
    <source>
        <dbReference type="ARBA" id="ARBA00023180"/>
    </source>
</evidence>
<evidence type="ECO:0000313" key="16">
    <source>
        <dbReference type="EMBL" id="KAG2457212.1"/>
    </source>
</evidence>
<feature type="transmembrane region" description="Helical" evidence="14">
    <location>
        <begin position="27"/>
        <end position="50"/>
    </location>
</feature>
<dbReference type="PRINTS" id="PR00237">
    <property type="entry name" value="GPCRRHODOPSN"/>
</dbReference>
<dbReference type="AlphaFoldDB" id="A0A8X8BK03"/>
<dbReference type="PRINTS" id="PR00245">
    <property type="entry name" value="OLFACTORYR"/>
</dbReference>
<dbReference type="Pfam" id="PF00001">
    <property type="entry name" value="7tm_1"/>
    <property type="match status" value="1"/>
</dbReference>
<dbReference type="SMART" id="SM01381">
    <property type="entry name" value="7TM_GPCR_Srsx"/>
    <property type="match status" value="1"/>
</dbReference>
<evidence type="ECO:0000256" key="9">
    <source>
        <dbReference type="ARBA" id="ARBA00023157"/>
    </source>
</evidence>
<keyword evidence="9" id="KW-1015">Disulfide bond</keyword>
<dbReference type="PANTHER" id="PTHR24242">
    <property type="entry name" value="G-PROTEIN COUPLED RECEPTOR"/>
    <property type="match status" value="1"/>
</dbReference>
<dbReference type="GO" id="GO:0004984">
    <property type="term" value="F:olfactory receptor activity"/>
    <property type="evidence" value="ECO:0007669"/>
    <property type="project" value="InterPro"/>
</dbReference>
<feature type="transmembrane region" description="Helical" evidence="14">
    <location>
        <begin position="390"/>
        <end position="407"/>
    </location>
</feature>
<feature type="domain" description="G-protein coupled receptors family 1 profile" evidence="15">
    <location>
        <begin position="40"/>
        <end position="226"/>
    </location>
</feature>
<name>A0A8X8BK03_POLSE</name>
<dbReference type="GO" id="GO:0005886">
    <property type="term" value="C:plasma membrane"/>
    <property type="evidence" value="ECO:0007669"/>
    <property type="project" value="UniProtKB-SubCell"/>
</dbReference>
<keyword evidence="17" id="KW-1185">Reference proteome</keyword>
<dbReference type="GO" id="GO:0004930">
    <property type="term" value="F:G protein-coupled receptor activity"/>
    <property type="evidence" value="ECO:0007669"/>
    <property type="project" value="UniProtKB-KW"/>
</dbReference>
<feature type="non-terminal residue" evidence="16">
    <location>
        <position position="1"/>
    </location>
</feature>
<feature type="transmembrane region" description="Helical" evidence="14">
    <location>
        <begin position="472"/>
        <end position="493"/>
    </location>
</feature>